<evidence type="ECO:0000313" key="1">
    <source>
        <dbReference type="EMBL" id="SCG18060.1"/>
    </source>
</evidence>
<name>A0A1C5GE17_MICEH</name>
<evidence type="ECO:0000313" key="2">
    <source>
        <dbReference type="Proteomes" id="UP000198251"/>
    </source>
</evidence>
<dbReference type="RefSeq" id="WP_144082350.1">
    <property type="nucleotide sequence ID" value="NZ_JBEPBY010000045.1"/>
</dbReference>
<dbReference type="AlphaFoldDB" id="A0A1C5GE17"/>
<reference evidence="1 2" key="1">
    <citation type="submission" date="2016-06" db="EMBL/GenBank/DDBJ databases">
        <authorList>
            <person name="Kjaerup R.B."/>
            <person name="Dalgaard T.S."/>
            <person name="Juul-Madsen H.R."/>
        </authorList>
    </citation>
    <scope>NUCLEOTIDE SEQUENCE [LARGE SCALE GENOMIC DNA]</scope>
    <source>
        <strain evidence="1 2">DSM 43913</strain>
    </source>
</reference>
<organism evidence="1 2">
    <name type="scientific">Micromonospora echinofusca</name>
    <dbReference type="NCBI Taxonomy" id="47858"/>
    <lineage>
        <taxon>Bacteria</taxon>
        <taxon>Bacillati</taxon>
        <taxon>Actinomycetota</taxon>
        <taxon>Actinomycetes</taxon>
        <taxon>Micromonosporales</taxon>
        <taxon>Micromonosporaceae</taxon>
        <taxon>Micromonospora</taxon>
    </lineage>
</organism>
<dbReference type="GeneID" id="95805840"/>
<gene>
    <name evidence="1" type="ORF">GA0070610_4393</name>
</gene>
<proteinExistence type="predicted"/>
<dbReference type="EMBL" id="LT607733">
    <property type="protein sequence ID" value="SCG18060.1"/>
    <property type="molecule type" value="Genomic_DNA"/>
</dbReference>
<accession>A0A1C5GE17</accession>
<dbReference type="Proteomes" id="UP000198251">
    <property type="component" value="Chromosome I"/>
</dbReference>
<sequence length="74" mass="7978">MAFLTNEAVAARERTSSMSVNAVEILNAFFFDGADAPADGDVRIDVVDSWTTSDLAAVRPTTISWSEARVDAVR</sequence>
<keyword evidence="2" id="KW-1185">Reference proteome</keyword>
<protein>
    <submittedName>
        <fullName evidence="1">Uncharacterized protein</fullName>
    </submittedName>
</protein>